<dbReference type="Pfam" id="PF00188">
    <property type="entry name" value="CAP"/>
    <property type="match status" value="1"/>
</dbReference>
<protein>
    <submittedName>
        <fullName evidence="2">SCP-like protein</fullName>
    </submittedName>
</protein>
<feature type="domain" description="SCP" evidence="1">
    <location>
        <begin position="11"/>
        <end position="152"/>
    </location>
</feature>
<sequence>FQCWNFKSTDTLRDEYLKSINKLRKQISEGKAANNNQGTCPRGQNIYKLSWDCELELKAQQAVDQCKLNVQEPAGYSQIIKRVASTCDPTKVLKKQINQWWTNAVNAAGVDNPPNNKAGLEDFAKLANGKATRIGCAQKNCNGQLYVACVLNEP</sequence>
<dbReference type="AlphaFoldDB" id="A0A0C2F6I0"/>
<dbReference type="SUPFAM" id="SSF55797">
    <property type="entry name" value="PR-1-like"/>
    <property type="match status" value="1"/>
</dbReference>
<reference evidence="2 3" key="1">
    <citation type="submission" date="2013-12" db="EMBL/GenBank/DDBJ databases">
        <title>Draft genome of the parsitic nematode Ancylostoma duodenale.</title>
        <authorList>
            <person name="Mitreva M."/>
        </authorList>
    </citation>
    <scope>NUCLEOTIDE SEQUENCE [LARGE SCALE GENOMIC DNA]</scope>
    <source>
        <strain evidence="2 3">Zhejiang</strain>
    </source>
</reference>
<dbReference type="SMART" id="SM00198">
    <property type="entry name" value="SCP"/>
    <property type="match status" value="1"/>
</dbReference>
<evidence type="ECO:0000313" key="3">
    <source>
        <dbReference type="Proteomes" id="UP000054047"/>
    </source>
</evidence>
<keyword evidence="3" id="KW-1185">Reference proteome</keyword>
<gene>
    <name evidence="2" type="ORF">ANCDUO_25849</name>
</gene>
<dbReference type="EMBL" id="KN780045">
    <property type="protein sequence ID" value="KIH44135.1"/>
    <property type="molecule type" value="Genomic_DNA"/>
</dbReference>
<evidence type="ECO:0000313" key="2">
    <source>
        <dbReference type="EMBL" id="KIH44135.1"/>
    </source>
</evidence>
<accession>A0A0C2F6I0</accession>
<dbReference type="Proteomes" id="UP000054047">
    <property type="component" value="Unassembled WGS sequence"/>
</dbReference>
<dbReference type="OrthoDB" id="5813317at2759"/>
<feature type="non-terminal residue" evidence="2">
    <location>
        <position position="1"/>
    </location>
</feature>
<dbReference type="InterPro" id="IPR035940">
    <property type="entry name" value="CAP_sf"/>
</dbReference>
<dbReference type="CDD" id="cd05380">
    <property type="entry name" value="CAP_euk"/>
    <property type="match status" value="1"/>
</dbReference>
<dbReference type="Gene3D" id="3.40.33.10">
    <property type="entry name" value="CAP"/>
    <property type="match status" value="1"/>
</dbReference>
<organism evidence="2 3">
    <name type="scientific">Ancylostoma duodenale</name>
    <dbReference type="NCBI Taxonomy" id="51022"/>
    <lineage>
        <taxon>Eukaryota</taxon>
        <taxon>Metazoa</taxon>
        <taxon>Ecdysozoa</taxon>
        <taxon>Nematoda</taxon>
        <taxon>Chromadorea</taxon>
        <taxon>Rhabditida</taxon>
        <taxon>Rhabditina</taxon>
        <taxon>Rhabditomorpha</taxon>
        <taxon>Strongyloidea</taxon>
        <taxon>Ancylostomatidae</taxon>
        <taxon>Ancylostomatinae</taxon>
        <taxon>Ancylostoma</taxon>
    </lineage>
</organism>
<evidence type="ECO:0000259" key="1">
    <source>
        <dbReference type="SMART" id="SM00198"/>
    </source>
</evidence>
<name>A0A0C2F6I0_9BILA</name>
<dbReference type="InterPro" id="IPR014044">
    <property type="entry name" value="CAP_dom"/>
</dbReference>
<proteinExistence type="predicted"/>